<feature type="compositionally biased region" description="Basic residues" evidence="1">
    <location>
        <begin position="24"/>
        <end position="38"/>
    </location>
</feature>
<proteinExistence type="predicted"/>
<feature type="compositionally biased region" description="Basic residues" evidence="1">
    <location>
        <begin position="135"/>
        <end position="148"/>
    </location>
</feature>
<accession>A0AAD7HW79</accession>
<keyword evidence="3" id="KW-1185">Reference proteome</keyword>
<sequence>MKTLRRNGTVPPETPKTPTAPKDRQRKKKSTHEHRQTKRQIDVETTSTSRHRAKTVSTKPRRRRPVSEKPSAPLCSTNSSRLLGSSASRALSAPQAASQAASPPKKLRRHETSLAPTIAGSPKLDRNTTPGRRETRTHRRQSSHRNSRSTHVFPPLEKSTITRPAAKTYDRETSLLTVEKRYNPTLIPSSALCLLQQPIEAPLGAVRGRAAEV</sequence>
<feature type="region of interest" description="Disordered" evidence="1">
    <location>
        <begin position="1"/>
        <end position="166"/>
    </location>
</feature>
<reference evidence="2" key="1">
    <citation type="submission" date="2023-03" db="EMBL/GenBank/DDBJ databases">
        <title>Massive genome expansion in bonnet fungi (Mycena s.s.) driven by repeated elements and novel gene families across ecological guilds.</title>
        <authorList>
            <consortium name="Lawrence Berkeley National Laboratory"/>
            <person name="Harder C.B."/>
            <person name="Miyauchi S."/>
            <person name="Viragh M."/>
            <person name="Kuo A."/>
            <person name="Thoen E."/>
            <person name="Andreopoulos B."/>
            <person name="Lu D."/>
            <person name="Skrede I."/>
            <person name="Drula E."/>
            <person name="Henrissat B."/>
            <person name="Morin E."/>
            <person name="Kohler A."/>
            <person name="Barry K."/>
            <person name="LaButti K."/>
            <person name="Morin E."/>
            <person name="Salamov A."/>
            <person name="Lipzen A."/>
            <person name="Mereny Z."/>
            <person name="Hegedus B."/>
            <person name="Baldrian P."/>
            <person name="Stursova M."/>
            <person name="Weitz H."/>
            <person name="Taylor A."/>
            <person name="Grigoriev I.V."/>
            <person name="Nagy L.G."/>
            <person name="Martin F."/>
            <person name="Kauserud H."/>
        </authorList>
    </citation>
    <scope>NUCLEOTIDE SEQUENCE</scope>
    <source>
        <strain evidence="2">CBHHK182m</strain>
    </source>
</reference>
<feature type="compositionally biased region" description="Basic residues" evidence="1">
    <location>
        <begin position="49"/>
        <end position="64"/>
    </location>
</feature>
<protein>
    <submittedName>
        <fullName evidence="2">Uncharacterized protein</fullName>
    </submittedName>
</protein>
<feature type="compositionally biased region" description="Basic and acidic residues" evidence="1">
    <location>
        <begin position="123"/>
        <end position="134"/>
    </location>
</feature>
<evidence type="ECO:0000256" key="1">
    <source>
        <dbReference type="SAM" id="MobiDB-lite"/>
    </source>
</evidence>
<evidence type="ECO:0000313" key="3">
    <source>
        <dbReference type="Proteomes" id="UP001215598"/>
    </source>
</evidence>
<comment type="caution">
    <text evidence="2">The sequence shown here is derived from an EMBL/GenBank/DDBJ whole genome shotgun (WGS) entry which is preliminary data.</text>
</comment>
<gene>
    <name evidence="2" type="ORF">B0H16DRAFT_1470315</name>
</gene>
<name>A0AAD7HW79_9AGAR</name>
<dbReference type="Proteomes" id="UP001215598">
    <property type="component" value="Unassembled WGS sequence"/>
</dbReference>
<dbReference type="EMBL" id="JARKIB010000170">
    <property type="protein sequence ID" value="KAJ7728720.1"/>
    <property type="molecule type" value="Genomic_DNA"/>
</dbReference>
<feature type="compositionally biased region" description="Low complexity" evidence="1">
    <location>
        <begin position="79"/>
        <end position="104"/>
    </location>
</feature>
<organism evidence="2 3">
    <name type="scientific">Mycena metata</name>
    <dbReference type="NCBI Taxonomy" id="1033252"/>
    <lineage>
        <taxon>Eukaryota</taxon>
        <taxon>Fungi</taxon>
        <taxon>Dikarya</taxon>
        <taxon>Basidiomycota</taxon>
        <taxon>Agaricomycotina</taxon>
        <taxon>Agaricomycetes</taxon>
        <taxon>Agaricomycetidae</taxon>
        <taxon>Agaricales</taxon>
        <taxon>Marasmiineae</taxon>
        <taxon>Mycenaceae</taxon>
        <taxon>Mycena</taxon>
    </lineage>
</organism>
<dbReference type="AlphaFoldDB" id="A0AAD7HW79"/>
<evidence type="ECO:0000313" key="2">
    <source>
        <dbReference type="EMBL" id="KAJ7728720.1"/>
    </source>
</evidence>